<comment type="caution">
    <text evidence="10">The sequence shown here is derived from an EMBL/GenBank/DDBJ whole genome shotgun (WGS) entry which is preliminary data.</text>
</comment>
<dbReference type="InterPro" id="IPR001128">
    <property type="entry name" value="Cyt_P450"/>
</dbReference>
<dbReference type="GO" id="GO:0008395">
    <property type="term" value="F:steroid hydroxylase activity"/>
    <property type="evidence" value="ECO:0007669"/>
    <property type="project" value="TreeGrafter"/>
</dbReference>
<dbReference type="GO" id="GO:0016712">
    <property type="term" value="F:oxidoreductase activity, acting on paired donors, with incorporation or reduction of molecular oxygen, reduced flavin or flavoprotein as one donor, and incorporation of one atom of oxygen"/>
    <property type="evidence" value="ECO:0007669"/>
    <property type="project" value="TreeGrafter"/>
</dbReference>
<reference evidence="10" key="1">
    <citation type="submission" date="2022-12" db="EMBL/GenBank/DDBJ databases">
        <title>Chromosome-level genome assembly of the bean flower thrips Megalurothrips usitatus.</title>
        <authorList>
            <person name="Ma L."/>
            <person name="Liu Q."/>
            <person name="Li H."/>
            <person name="Cai W."/>
        </authorList>
    </citation>
    <scope>NUCLEOTIDE SEQUENCE</scope>
    <source>
        <strain evidence="10">Cailab_2022a</strain>
    </source>
</reference>
<dbReference type="Proteomes" id="UP001075354">
    <property type="component" value="Chromosome 9"/>
</dbReference>
<keyword evidence="4" id="KW-0479">Metal-binding</keyword>
<dbReference type="InterPro" id="IPR036396">
    <property type="entry name" value="Cyt_P450_sf"/>
</dbReference>
<dbReference type="EMBL" id="JAPTSV010000009">
    <property type="protein sequence ID" value="KAJ1524013.1"/>
    <property type="molecule type" value="Genomic_DNA"/>
</dbReference>
<feature type="region of interest" description="Disordered" evidence="8">
    <location>
        <begin position="243"/>
        <end position="275"/>
    </location>
</feature>
<dbReference type="InterPro" id="IPR050182">
    <property type="entry name" value="Cytochrome_P450_fam2"/>
</dbReference>
<dbReference type="AlphaFoldDB" id="A0AAV7XKM3"/>
<dbReference type="GO" id="GO:0005506">
    <property type="term" value="F:iron ion binding"/>
    <property type="evidence" value="ECO:0007669"/>
    <property type="project" value="InterPro"/>
</dbReference>
<dbReference type="GO" id="GO:0006805">
    <property type="term" value="P:xenobiotic metabolic process"/>
    <property type="evidence" value="ECO:0007669"/>
    <property type="project" value="TreeGrafter"/>
</dbReference>
<evidence type="ECO:0000256" key="7">
    <source>
        <dbReference type="ARBA" id="ARBA00023033"/>
    </source>
</evidence>
<gene>
    <name evidence="10" type="ORF">ONE63_010556</name>
</gene>
<evidence type="ECO:0000256" key="2">
    <source>
        <dbReference type="ARBA" id="ARBA00010617"/>
    </source>
</evidence>
<feature type="chain" id="PRO_5043731447" evidence="9">
    <location>
        <begin position="24"/>
        <end position="275"/>
    </location>
</feature>
<accession>A0AAV7XKM3</accession>
<dbReference type="Gene3D" id="1.10.630.10">
    <property type="entry name" value="Cytochrome P450"/>
    <property type="match status" value="1"/>
</dbReference>
<comment type="cofactor">
    <cofactor evidence="1">
        <name>heme</name>
        <dbReference type="ChEBI" id="CHEBI:30413"/>
    </cofactor>
</comment>
<evidence type="ECO:0000313" key="10">
    <source>
        <dbReference type="EMBL" id="KAJ1524013.1"/>
    </source>
</evidence>
<dbReference type="GO" id="GO:0020037">
    <property type="term" value="F:heme binding"/>
    <property type="evidence" value="ECO:0007669"/>
    <property type="project" value="InterPro"/>
</dbReference>
<evidence type="ECO:0000256" key="1">
    <source>
        <dbReference type="ARBA" id="ARBA00001971"/>
    </source>
</evidence>
<keyword evidence="6" id="KW-0408">Iron</keyword>
<keyword evidence="7" id="KW-0503">Monooxygenase</keyword>
<evidence type="ECO:0000256" key="5">
    <source>
        <dbReference type="ARBA" id="ARBA00023002"/>
    </source>
</evidence>
<feature type="compositionally biased region" description="Low complexity" evidence="8">
    <location>
        <begin position="243"/>
        <end position="267"/>
    </location>
</feature>
<keyword evidence="9" id="KW-0732">Signal</keyword>
<comment type="similarity">
    <text evidence="2">Belongs to the cytochrome P450 family.</text>
</comment>
<dbReference type="GO" id="GO:0006082">
    <property type="term" value="P:organic acid metabolic process"/>
    <property type="evidence" value="ECO:0007669"/>
    <property type="project" value="TreeGrafter"/>
</dbReference>
<name>A0AAV7XKM3_9NEOP</name>
<evidence type="ECO:0000256" key="8">
    <source>
        <dbReference type="SAM" id="MobiDB-lite"/>
    </source>
</evidence>
<evidence type="ECO:0000313" key="11">
    <source>
        <dbReference type="Proteomes" id="UP001075354"/>
    </source>
</evidence>
<keyword evidence="5" id="KW-0560">Oxidoreductase</keyword>
<evidence type="ECO:0000256" key="9">
    <source>
        <dbReference type="SAM" id="SignalP"/>
    </source>
</evidence>
<evidence type="ECO:0000256" key="4">
    <source>
        <dbReference type="ARBA" id="ARBA00022723"/>
    </source>
</evidence>
<keyword evidence="3" id="KW-0349">Heme</keyword>
<dbReference type="GO" id="GO:0005737">
    <property type="term" value="C:cytoplasm"/>
    <property type="evidence" value="ECO:0007669"/>
    <property type="project" value="TreeGrafter"/>
</dbReference>
<keyword evidence="11" id="KW-1185">Reference proteome</keyword>
<organism evidence="10 11">
    <name type="scientific">Megalurothrips usitatus</name>
    <name type="common">bean blossom thrips</name>
    <dbReference type="NCBI Taxonomy" id="439358"/>
    <lineage>
        <taxon>Eukaryota</taxon>
        <taxon>Metazoa</taxon>
        <taxon>Ecdysozoa</taxon>
        <taxon>Arthropoda</taxon>
        <taxon>Hexapoda</taxon>
        <taxon>Insecta</taxon>
        <taxon>Pterygota</taxon>
        <taxon>Neoptera</taxon>
        <taxon>Paraneoptera</taxon>
        <taxon>Thysanoptera</taxon>
        <taxon>Terebrantia</taxon>
        <taxon>Thripoidea</taxon>
        <taxon>Thripidae</taxon>
        <taxon>Megalurothrips</taxon>
    </lineage>
</organism>
<feature type="signal peptide" evidence="9">
    <location>
        <begin position="1"/>
        <end position="23"/>
    </location>
</feature>
<evidence type="ECO:0000256" key="3">
    <source>
        <dbReference type="ARBA" id="ARBA00022617"/>
    </source>
</evidence>
<dbReference type="Pfam" id="PF00067">
    <property type="entry name" value="p450"/>
    <property type="match status" value="1"/>
</dbReference>
<evidence type="ECO:0000256" key="6">
    <source>
        <dbReference type="ARBA" id="ARBA00023004"/>
    </source>
</evidence>
<sequence length="275" mass="30171">MSPLLFVLFLCAFVSCLLKFMRSRPPMFPPGPPRLPVFGGYLHLLAYNYRYTHKGILAMAARYRSPVLGMYFGSSPTVIAADFASTREMLLKAEFQGRPDIFTVRLRSFGEPLGIFFTDGPLWAAQRRFSLRHLRDHGFGRRFPATEAGVEEEIRTLLDVMRAPVGSEKELVRDGQVLLPDLLYAGFVNAILEVLTGERLAARTTTRCAPSAGPCGASSGTWSPAAAPSTSCPGCAPWPRTCSATGASRRATTTSWPSSRGSSWTSRELPSTRSR</sequence>
<protein>
    <submittedName>
        <fullName evidence="10">Uncharacterized protein</fullName>
    </submittedName>
</protein>
<dbReference type="PANTHER" id="PTHR24300">
    <property type="entry name" value="CYTOCHROME P450 508A4-RELATED"/>
    <property type="match status" value="1"/>
</dbReference>
<dbReference type="SUPFAM" id="SSF48264">
    <property type="entry name" value="Cytochrome P450"/>
    <property type="match status" value="1"/>
</dbReference>
<dbReference type="PANTHER" id="PTHR24300:SF376">
    <property type="entry name" value="CYTOCHROME P450 15A1"/>
    <property type="match status" value="1"/>
</dbReference>
<proteinExistence type="inferred from homology"/>